<reference evidence="2" key="1">
    <citation type="journal article" date="2019" name="Int. J. Syst. Evol. Microbiol.">
        <title>The Global Catalogue of Microorganisms (GCM) 10K type strain sequencing project: providing services to taxonomists for standard genome sequencing and annotation.</title>
        <authorList>
            <consortium name="The Broad Institute Genomics Platform"/>
            <consortium name="The Broad Institute Genome Sequencing Center for Infectious Disease"/>
            <person name="Wu L."/>
            <person name="Ma J."/>
        </authorList>
    </citation>
    <scope>NUCLEOTIDE SEQUENCE [LARGE SCALE GENOMIC DNA]</scope>
    <source>
        <strain evidence="2">JCM 17441</strain>
    </source>
</reference>
<comment type="caution">
    <text evidence="1">The sequence shown here is derived from an EMBL/GenBank/DDBJ whole genome shotgun (WGS) entry which is preliminary data.</text>
</comment>
<organism evidence="1 2">
    <name type="scientific">Dactylosporangium darangshiense</name>
    <dbReference type="NCBI Taxonomy" id="579108"/>
    <lineage>
        <taxon>Bacteria</taxon>
        <taxon>Bacillati</taxon>
        <taxon>Actinomycetota</taxon>
        <taxon>Actinomycetes</taxon>
        <taxon>Micromonosporales</taxon>
        <taxon>Micromonosporaceae</taxon>
        <taxon>Dactylosporangium</taxon>
    </lineage>
</organism>
<gene>
    <name evidence="1" type="ORF">GCM10022255_011490</name>
</gene>
<dbReference type="RefSeq" id="WP_345121976.1">
    <property type="nucleotide sequence ID" value="NZ_BAABAT010000002.1"/>
</dbReference>
<dbReference type="Proteomes" id="UP001500620">
    <property type="component" value="Unassembled WGS sequence"/>
</dbReference>
<name>A0ABP8CZ60_9ACTN</name>
<accession>A0ABP8CZ60</accession>
<proteinExistence type="predicted"/>
<evidence type="ECO:0000313" key="2">
    <source>
        <dbReference type="Proteomes" id="UP001500620"/>
    </source>
</evidence>
<protein>
    <submittedName>
        <fullName evidence="1">Uncharacterized protein</fullName>
    </submittedName>
</protein>
<evidence type="ECO:0000313" key="1">
    <source>
        <dbReference type="EMBL" id="GAA4245191.1"/>
    </source>
</evidence>
<sequence length="462" mass="49021">MSSSEKQPGRIRLSAAQPGVEFVVRDGSLTTLAAATQRLDLTVEPGLYQIERRAGEATVTDVVLVLPGGAHDEDDVRLPLPAVAPVSASRDAPPRFRETAEAASAALTTSAAALHVTAGLVVVTWRSGPGRGFEVLDDRLRRLQGVVVSEGFLATWSALLQPGGYVLRTPANADVSLYLVAGWQTVVFHREGAGMSVHMTPMDVPWRADAPAHTATEAALAGLRQGRPVFRHDVAGEWLGAPDAIDPMVGILAAHALRIAGEADTRYGDIVQRLQELLPGHPDVTALAMLRGGRIDPRELSVSWPPTLLASYRDLILPADLVSPSAIADGSMAERIAGRTVRYGPWLAWSDAPGPLRSPVLALAAGDLEVRGLDRTARGIGGPRADPAAYRQVTEFLAQVAGFEGTDVADVRSRWSTADIARATELPVRAVTAALELPSYDPSMAGDEAPAIDLTTWSKKVE</sequence>
<keyword evidence="2" id="KW-1185">Reference proteome</keyword>
<dbReference type="EMBL" id="BAABAT010000002">
    <property type="protein sequence ID" value="GAA4245191.1"/>
    <property type="molecule type" value="Genomic_DNA"/>
</dbReference>